<dbReference type="PANTHER" id="PTHR10846">
    <property type="entry name" value="SODIUM/POTASSIUM/CALCIUM EXCHANGER"/>
    <property type="match status" value="1"/>
</dbReference>
<dbReference type="GO" id="GO:0005886">
    <property type="term" value="C:plasma membrane"/>
    <property type="evidence" value="ECO:0007669"/>
    <property type="project" value="TreeGrafter"/>
</dbReference>
<dbReference type="GO" id="GO:0005262">
    <property type="term" value="F:calcium channel activity"/>
    <property type="evidence" value="ECO:0007669"/>
    <property type="project" value="TreeGrafter"/>
</dbReference>
<dbReference type="Pfam" id="PF01699">
    <property type="entry name" value="Na_Ca_ex"/>
    <property type="match status" value="2"/>
</dbReference>
<dbReference type="GO" id="GO:0006874">
    <property type="term" value="P:intracellular calcium ion homeostasis"/>
    <property type="evidence" value="ECO:0007669"/>
    <property type="project" value="TreeGrafter"/>
</dbReference>
<dbReference type="Proteomes" id="UP000617628">
    <property type="component" value="Unassembled WGS sequence"/>
</dbReference>
<dbReference type="InterPro" id="IPR004837">
    <property type="entry name" value="NaCa_Exmemb"/>
</dbReference>
<name>A0A934S1A6_9BACT</name>
<evidence type="ECO:0000256" key="4">
    <source>
        <dbReference type="ARBA" id="ARBA00023136"/>
    </source>
</evidence>
<keyword evidence="3 5" id="KW-1133">Transmembrane helix</keyword>
<evidence type="ECO:0000313" key="8">
    <source>
        <dbReference type="Proteomes" id="UP000617628"/>
    </source>
</evidence>
<keyword evidence="2 5" id="KW-0812">Transmembrane</keyword>
<accession>A0A934S1A6</accession>
<evidence type="ECO:0000259" key="6">
    <source>
        <dbReference type="Pfam" id="PF01699"/>
    </source>
</evidence>
<dbReference type="GO" id="GO:0008273">
    <property type="term" value="F:calcium, potassium:sodium antiporter activity"/>
    <property type="evidence" value="ECO:0007669"/>
    <property type="project" value="TreeGrafter"/>
</dbReference>
<protein>
    <submittedName>
        <fullName evidence="7">Calcium/sodium antiporter</fullName>
    </submittedName>
</protein>
<feature type="transmembrane region" description="Helical" evidence="5">
    <location>
        <begin position="35"/>
        <end position="61"/>
    </location>
</feature>
<feature type="transmembrane region" description="Helical" evidence="5">
    <location>
        <begin position="73"/>
        <end position="92"/>
    </location>
</feature>
<dbReference type="EMBL" id="JAENIL010000016">
    <property type="protein sequence ID" value="MBK1877278.1"/>
    <property type="molecule type" value="Genomic_DNA"/>
</dbReference>
<feature type="transmembrane region" description="Helical" evidence="5">
    <location>
        <begin position="6"/>
        <end position="23"/>
    </location>
</feature>
<dbReference type="InterPro" id="IPR044880">
    <property type="entry name" value="NCX_ion-bd_dom_sf"/>
</dbReference>
<feature type="transmembrane region" description="Helical" evidence="5">
    <location>
        <begin position="168"/>
        <end position="186"/>
    </location>
</feature>
<evidence type="ECO:0000256" key="1">
    <source>
        <dbReference type="ARBA" id="ARBA00004141"/>
    </source>
</evidence>
<gene>
    <name evidence="7" type="ORF">JIN87_10385</name>
</gene>
<dbReference type="NCBIfam" id="TIGR00367">
    <property type="entry name" value="calcium/sodium antiporter"/>
    <property type="match status" value="1"/>
</dbReference>
<evidence type="ECO:0000256" key="5">
    <source>
        <dbReference type="SAM" id="Phobius"/>
    </source>
</evidence>
<reference evidence="7" key="1">
    <citation type="submission" date="2021-01" db="EMBL/GenBank/DDBJ databases">
        <title>Modified the classification status of verrucomicrobia.</title>
        <authorList>
            <person name="Feng X."/>
        </authorList>
    </citation>
    <scope>NUCLEOTIDE SEQUENCE</scope>
    <source>
        <strain evidence="7">KCTC 13126</strain>
    </source>
</reference>
<keyword evidence="4 5" id="KW-0472">Membrane</keyword>
<dbReference type="InterPro" id="IPR004481">
    <property type="entry name" value="K/Na/Ca-exchanger"/>
</dbReference>
<dbReference type="AlphaFoldDB" id="A0A934S1A6"/>
<feature type="transmembrane region" description="Helical" evidence="5">
    <location>
        <begin position="126"/>
        <end position="143"/>
    </location>
</feature>
<keyword evidence="8" id="KW-1185">Reference proteome</keyword>
<dbReference type="Gene3D" id="1.20.1420.30">
    <property type="entry name" value="NCX, central ion-binding region"/>
    <property type="match status" value="2"/>
</dbReference>
<comment type="caution">
    <text evidence="7">The sequence shown here is derived from an EMBL/GenBank/DDBJ whole genome shotgun (WGS) entry which is preliminary data.</text>
</comment>
<feature type="transmembrane region" description="Helical" evidence="5">
    <location>
        <begin position="237"/>
        <end position="263"/>
    </location>
</feature>
<feature type="domain" description="Sodium/calcium exchanger membrane region" evidence="6">
    <location>
        <begin position="5"/>
        <end position="144"/>
    </location>
</feature>
<evidence type="ECO:0000256" key="2">
    <source>
        <dbReference type="ARBA" id="ARBA00022692"/>
    </source>
</evidence>
<feature type="domain" description="Sodium/calcium exchanger membrane region" evidence="6">
    <location>
        <begin position="173"/>
        <end position="317"/>
    </location>
</feature>
<proteinExistence type="predicted"/>
<feature type="transmembrane region" description="Helical" evidence="5">
    <location>
        <begin position="300"/>
        <end position="318"/>
    </location>
</feature>
<comment type="subcellular location">
    <subcellularLocation>
        <location evidence="1">Membrane</location>
        <topology evidence="1">Multi-pass membrane protein</topology>
    </subcellularLocation>
</comment>
<organism evidence="7 8">
    <name type="scientific">Pelagicoccus mobilis</name>
    <dbReference type="NCBI Taxonomy" id="415221"/>
    <lineage>
        <taxon>Bacteria</taxon>
        <taxon>Pseudomonadati</taxon>
        <taxon>Verrucomicrobiota</taxon>
        <taxon>Opitutia</taxon>
        <taxon>Puniceicoccales</taxon>
        <taxon>Pelagicoccaceae</taxon>
        <taxon>Pelagicoccus</taxon>
    </lineage>
</organism>
<evidence type="ECO:0000256" key="3">
    <source>
        <dbReference type="ARBA" id="ARBA00022989"/>
    </source>
</evidence>
<dbReference type="RefSeq" id="WP_200355493.1">
    <property type="nucleotide sequence ID" value="NZ_JAENIL010000016.1"/>
</dbReference>
<evidence type="ECO:0000313" key="7">
    <source>
        <dbReference type="EMBL" id="MBK1877278.1"/>
    </source>
</evidence>
<dbReference type="PANTHER" id="PTHR10846:SF8">
    <property type="entry name" value="INNER MEMBRANE PROTEIN YRBG"/>
    <property type="match status" value="1"/>
</dbReference>
<sequence>MLLPIIALIIGLIVLIWSADRFIDGASGVAGHFGMPPLLIGILIVGFGTSAPELIVSAIAASQDNPGLALGNAFGSNIANIALILGVTSIIIPITVKSSVLRKELPVLAAATALVAYLVWDLDISALDGVIMLIVFLAVMAWSTREGMKSGSDTLAEEFTQEFEEKKISLGASFAWLLIGLLLLLASSRAMVWGAVEIATALGVSDLVIGLTIVAVGTSLPELASSITAARKGEHDIVLGNIIGSNMFNTLAVVGIAAVIHPFQTVSDILTRDLPVVGGLTLALFLVCYRKGGQGRVNRVEAAFLILAFAAYNCWVFLSQS</sequence>
<feature type="transmembrane region" description="Helical" evidence="5">
    <location>
        <begin position="269"/>
        <end position="288"/>
    </location>
</feature>